<feature type="transmembrane region" description="Helical" evidence="5">
    <location>
        <begin position="160"/>
        <end position="178"/>
    </location>
</feature>
<evidence type="ECO:0000259" key="6">
    <source>
        <dbReference type="Pfam" id="PF00662"/>
    </source>
</evidence>
<evidence type="ECO:0000256" key="1">
    <source>
        <dbReference type="ARBA" id="ARBA00004141"/>
    </source>
</evidence>
<dbReference type="InterPro" id="IPR001516">
    <property type="entry name" value="Proton_antipo_N"/>
</dbReference>
<dbReference type="GO" id="GO:0015990">
    <property type="term" value="P:electron transport coupled proton transport"/>
    <property type="evidence" value="ECO:0007669"/>
    <property type="project" value="TreeGrafter"/>
</dbReference>
<keyword evidence="3 5" id="KW-1133">Transmembrane helix</keyword>
<sequence length="179" mass="19747">MVNEQLIWAIFFLPLASFALIALIIRPFFNQVSIISGPIAVVSIGASFVISILTFIDTTINHHNPIGDPKDWLSIGNFELQIGILLDPLTATMLVVVTGVSLMVQIYSTFYMKDPDSHHGTKNQDGKREVEPAKVLDGKQEVEPMTEEPAELGQPVYARYFAYMSLFTASMLGLVMAAN</sequence>
<organism evidence="7">
    <name type="scientific">marine metagenome</name>
    <dbReference type="NCBI Taxonomy" id="408172"/>
    <lineage>
        <taxon>unclassified sequences</taxon>
        <taxon>metagenomes</taxon>
        <taxon>ecological metagenomes</taxon>
    </lineage>
</organism>
<dbReference type="Pfam" id="PF00662">
    <property type="entry name" value="Proton_antipo_N"/>
    <property type="match status" value="1"/>
</dbReference>
<dbReference type="AlphaFoldDB" id="A0A381V138"/>
<feature type="non-terminal residue" evidence="7">
    <location>
        <position position="179"/>
    </location>
</feature>
<dbReference type="PANTHER" id="PTHR42829">
    <property type="entry name" value="NADH-UBIQUINONE OXIDOREDUCTASE CHAIN 5"/>
    <property type="match status" value="1"/>
</dbReference>
<feature type="transmembrane region" description="Helical" evidence="5">
    <location>
        <begin position="6"/>
        <end position="25"/>
    </location>
</feature>
<evidence type="ECO:0000256" key="2">
    <source>
        <dbReference type="ARBA" id="ARBA00022692"/>
    </source>
</evidence>
<reference evidence="7" key="1">
    <citation type="submission" date="2018-05" db="EMBL/GenBank/DDBJ databases">
        <authorList>
            <person name="Lanie J.A."/>
            <person name="Ng W.-L."/>
            <person name="Kazmierczak K.M."/>
            <person name="Andrzejewski T.M."/>
            <person name="Davidsen T.M."/>
            <person name="Wayne K.J."/>
            <person name="Tettelin H."/>
            <person name="Glass J.I."/>
            <person name="Rusch D."/>
            <person name="Podicherti R."/>
            <person name="Tsui H.-C.T."/>
            <person name="Winkler M.E."/>
        </authorList>
    </citation>
    <scope>NUCLEOTIDE SEQUENCE</scope>
</reference>
<feature type="transmembrane region" description="Helical" evidence="5">
    <location>
        <begin position="37"/>
        <end position="60"/>
    </location>
</feature>
<keyword evidence="4 5" id="KW-0472">Membrane</keyword>
<name>A0A381V138_9ZZZZ</name>
<dbReference type="GO" id="GO:0003954">
    <property type="term" value="F:NADH dehydrogenase activity"/>
    <property type="evidence" value="ECO:0007669"/>
    <property type="project" value="TreeGrafter"/>
</dbReference>
<keyword evidence="2 5" id="KW-0812">Transmembrane</keyword>
<dbReference type="GO" id="GO:0016020">
    <property type="term" value="C:membrane"/>
    <property type="evidence" value="ECO:0007669"/>
    <property type="project" value="UniProtKB-SubCell"/>
</dbReference>
<evidence type="ECO:0000313" key="7">
    <source>
        <dbReference type="EMBL" id="SVA33528.1"/>
    </source>
</evidence>
<dbReference type="PANTHER" id="PTHR42829:SF2">
    <property type="entry name" value="NADH-UBIQUINONE OXIDOREDUCTASE CHAIN 5"/>
    <property type="match status" value="1"/>
</dbReference>
<dbReference type="InterPro" id="IPR003945">
    <property type="entry name" value="NU5C-like"/>
</dbReference>
<comment type="subcellular location">
    <subcellularLocation>
        <location evidence="1">Membrane</location>
        <topology evidence="1">Multi-pass membrane protein</topology>
    </subcellularLocation>
</comment>
<evidence type="ECO:0000256" key="3">
    <source>
        <dbReference type="ARBA" id="ARBA00022989"/>
    </source>
</evidence>
<protein>
    <recommendedName>
        <fullName evidence="6">NADH-Ubiquinone oxidoreductase (complex I) chain 5 N-terminal domain-containing protein</fullName>
    </recommendedName>
</protein>
<evidence type="ECO:0000256" key="5">
    <source>
        <dbReference type="SAM" id="Phobius"/>
    </source>
</evidence>
<dbReference type="EMBL" id="UINC01007474">
    <property type="protein sequence ID" value="SVA33528.1"/>
    <property type="molecule type" value="Genomic_DNA"/>
</dbReference>
<feature type="domain" description="NADH-Ubiquinone oxidoreductase (complex I) chain 5 N-terminal" evidence="6">
    <location>
        <begin position="72"/>
        <end position="114"/>
    </location>
</feature>
<gene>
    <name evidence="7" type="ORF">METZ01_LOCUS86382</name>
</gene>
<accession>A0A381V138</accession>
<dbReference type="GO" id="GO:0008137">
    <property type="term" value="F:NADH dehydrogenase (ubiquinone) activity"/>
    <property type="evidence" value="ECO:0007669"/>
    <property type="project" value="InterPro"/>
</dbReference>
<feature type="transmembrane region" description="Helical" evidence="5">
    <location>
        <begin position="80"/>
        <end position="104"/>
    </location>
</feature>
<evidence type="ECO:0000256" key="4">
    <source>
        <dbReference type="ARBA" id="ARBA00023136"/>
    </source>
</evidence>
<proteinExistence type="predicted"/>
<dbReference type="GO" id="GO:0042773">
    <property type="term" value="P:ATP synthesis coupled electron transport"/>
    <property type="evidence" value="ECO:0007669"/>
    <property type="project" value="InterPro"/>
</dbReference>